<organism evidence="1 2">
    <name type="scientific">Brassica cretica</name>
    <name type="common">Mustard</name>
    <dbReference type="NCBI Taxonomy" id="69181"/>
    <lineage>
        <taxon>Eukaryota</taxon>
        <taxon>Viridiplantae</taxon>
        <taxon>Streptophyta</taxon>
        <taxon>Embryophyta</taxon>
        <taxon>Tracheophyta</taxon>
        <taxon>Spermatophyta</taxon>
        <taxon>Magnoliopsida</taxon>
        <taxon>eudicotyledons</taxon>
        <taxon>Gunneridae</taxon>
        <taxon>Pentapetalae</taxon>
        <taxon>rosids</taxon>
        <taxon>malvids</taxon>
        <taxon>Brassicales</taxon>
        <taxon>Brassicaceae</taxon>
        <taxon>Brassiceae</taxon>
        <taxon>Brassica</taxon>
    </lineage>
</organism>
<gene>
    <name evidence="1" type="ORF">F2Q69_00036048</name>
</gene>
<dbReference type="AlphaFoldDB" id="A0A8S9SCA7"/>
<dbReference type="PANTHER" id="PTHR45732:SF17">
    <property type="entry name" value="ADP-RIBOSYLATION FACTOR-LIKE PROTEIN 8A-RELATED"/>
    <property type="match status" value="1"/>
</dbReference>
<sequence length="99" mass="11437">MGWWEASLNWLRRASKCGKTSLINVVEVKHISDMLLFFLFRMLDIVKTWIRLYVDAADLDNLFISKNELHKLCKTSLNGIPFLVLGNKMDEPGLSLKKP</sequence>
<accession>A0A8S9SCA7</accession>
<dbReference type="PANTHER" id="PTHR45732">
    <property type="entry name" value="ADP-RIBOSYLATION FACTOR-LIKE PROTEIN 8"/>
    <property type="match status" value="1"/>
</dbReference>
<evidence type="ECO:0000313" key="1">
    <source>
        <dbReference type="EMBL" id="KAF3598948.1"/>
    </source>
</evidence>
<dbReference type="InterPro" id="IPR027417">
    <property type="entry name" value="P-loop_NTPase"/>
</dbReference>
<evidence type="ECO:0000313" key="2">
    <source>
        <dbReference type="Proteomes" id="UP000712600"/>
    </source>
</evidence>
<proteinExistence type="predicted"/>
<dbReference type="Gene3D" id="3.40.50.300">
    <property type="entry name" value="P-loop containing nucleotide triphosphate hydrolases"/>
    <property type="match status" value="1"/>
</dbReference>
<dbReference type="Proteomes" id="UP000712600">
    <property type="component" value="Unassembled WGS sequence"/>
</dbReference>
<dbReference type="SUPFAM" id="SSF52540">
    <property type="entry name" value="P-loop containing nucleoside triphosphate hydrolases"/>
    <property type="match status" value="1"/>
</dbReference>
<reference evidence="1" key="1">
    <citation type="submission" date="2019-12" db="EMBL/GenBank/DDBJ databases">
        <title>Genome sequencing and annotation of Brassica cretica.</title>
        <authorList>
            <person name="Studholme D.J."/>
            <person name="Sarris P."/>
        </authorList>
    </citation>
    <scope>NUCLEOTIDE SEQUENCE</scope>
    <source>
        <strain evidence="1">PFS-109/04</strain>
        <tissue evidence="1">Leaf</tissue>
    </source>
</reference>
<dbReference type="EMBL" id="QGKX02000004">
    <property type="protein sequence ID" value="KAF3598948.1"/>
    <property type="molecule type" value="Genomic_DNA"/>
</dbReference>
<name>A0A8S9SCA7_BRACR</name>
<protein>
    <submittedName>
        <fullName evidence="1">Uncharacterized protein</fullName>
    </submittedName>
</protein>
<comment type="caution">
    <text evidence="1">The sequence shown here is derived from an EMBL/GenBank/DDBJ whole genome shotgun (WGS) entry which is preliminary data.</text>
</comment>